<evidence type="ECO:0000256" key="3">
    <source>
        <dbReference type="ARBA" id="ARBA00022448"/>
    </source>
</evidence>
<evidence type="ECO:0000256" key="6">
    <source>
        <dbReference type="ARBA" id="ARBA00022892"/>
    </source>
</evidence>
<comment type="caution">
    <text evidence="12">The sequence shown here is derived from an EMBL/GenBank/DDBJ whole genome shotgun (WGS) entry which is preliminary data.</text>
</comment>
<dbReference type="CDD" id="cd15860">
    <property type="entry name" value="SNARE_USE1"/>
    <property type="match status" value="1"/>
</dbReference>
<evidence type="ECO:0000256" key="2">
    <source>
        <dbReference type="ARBA" id="ARBA00007891"/>
    </source>
</evidence>
<feature type="compositionally biased region" description="Polar residues" evidence="10">
    <location>
        <begin position="97"/>
        <end position="106"/>
    </location>
</feature>
<evidence type="ECO:0000256" key="11">
    <source>
        <dbReference type="SAM" id="Phobius"/>
    </source>
</evidence>
<evidence type="ECO:0000256" key="10">
    <source>
        <dbReference type="SAM" id="MobiDB-lite"/>
    </source>
</evidence>
<evidence type="ECO:0000256" key="4">
    <source>
        <dbReference type="ARBA" id="ARBA00022692"/>
    </source>
</evidence>
<evidence type="ECO:0000256" key="9">
    <source>
        <dbReference type="ARBA" id="ARBA00023136"/>
    </source>
</evidence>
<dbReference type="PANTHER" id="PTHR13050:SF7">
    <property type="entry name" value="VESICLE TRANSPORT PROTEIN USE1"/>
    <property type="match status" value="1"/>
</dbReference>
<dbReference type="PANTHER" id="PTHR13050">
    <property type="entry name" value="USE1-LIKE PROTEIN"/>
    <property type="match status" value="1"/>
</dbReference>
<protein>
    <recommendedName>
        <fullName evidence="14">t-SNARE coiled-coil homology domain-containing protein</fullName>
    </recommendedName>
</protein>
<keyword evidence="7" id="KW-0653">Protein transport</keyword>
<evidence type="ECO:0000256" key="5">
    <source>
        <dbReference type="ARBA" id="ARBA00022824"/>
    </source>
</evidence>
<gene>
    <name evidence="12" type="ORF">WJX75_008956</name>
</gene>
<organism evidence="12 13">
    <name type="scientific">Coccomyxa subellipsoidea</name>
    <dbReference type="NCBI Taxonomy" id="248742"/>
    <lineage>
        <taxon>Eukaryota</taxon>
        <taxon>Viridiplantae</taxon>
        <taxon>Chlorophyta</taxon>
        <taxon>core chlorophytes</taxon>
        <taxon>Trebouxiophyceae</taxon>
        <taxon>Trebouxiophyceae incertae sedis</taxon>
        <taxon>Coccomyxaceae</taxon>
        <taxon>Coccomyxa</taxon>
    </lineage>
</organism>
<keyword evidence="6" id="KW-0931">ER-Golgi transport</keyword>
<keyword evidence="13" id="KW-1185">Reference proteome</keyword>
<dbReference type="EMBL" id="JALJOT010000003">
    <property type="protein sequence ID" value="KAK9916934.1"/>
    <property type="molecule type" value="Genomic_DNA"/>
</dbReference>
<keyword evidence="8 11" id="KW-1133">Transmembrane helix</keyword>
<evidence type="ECO:0000256" key="7">
    <source>
        <dbReference type="ARBA" id="ARBA00022927"/>
    </source>
</evidence>
<keyword evidence="4 11" id="KW-0812">Transmembrane</keyword>
<sequence length="242" mass="26438">MQPLPSPTSGLFLEYVDTLQEQLADLRSAGAKRIPSDLFGNYERHVDGISRLLEPAKLPSYCKPPDTGNHAKDSLPSAEQSKSSRPAGGGAGKEHASASQTPQSEGVQERAVRNQSPALGTLSMDTKEVIDRQQNLQDDLTDDMVELAAGLKRNAQAMQQSVAQRGTLLEETDESIERNLAAAQKSVKRAKEEHTRGKRSFWLTCFIILGVCLSFAGVVLFIRLTRAVGYTATPRFRANTEL</sequence>
<proteinExistence type="inferred from homology"/>
<comment type="subcellular location">
    <subcellularLocation>
        <location evidence="1">Endoplasmic reticulum membrane</location>
        <topology evidence="1">Single-pass type IV membrane protein</topology>
    </subcellularLocation>
</comment>
<evidence type="ECO:0000256" key="1">
    <source>
        <dbReference type="ARBA" id="ARBA00004163"/>
    </source>
</evidence>
<accession>A0ABR2YZ68</accession>
<comment type="similarity">
    <text evidence="2">Belongs to the USE1 family.</text>
</comment>
<reference evidence="12 13" key="1">
    <citation type="journal article" date="2024" name="Nat. Commun.">
        <title>Phylogenomics reveals the evolutionary origins of lichenization in chlorophyte algae.</title>
        <authorList>
            <person name="Puginier C."/>
            <person name="Libourel C."/>
            <person name="Otte J."/>
            <person name="Skaloud P."/>
            <person name="Haon M."/>
            <person name="Grisel S."/>
            <person name="Petersen M."/>
            <person name="Berrin J.G."/>
            <person name="Delaux P.M."/>
            <person name="Dal Grande F."/>
            <person name="Keller J."/>
        </authorList>
    </citation>
    <scope>NUCLEOTIDE SEQUENCE [LARGE SCALE GENOMIC DNA]</scope>
    <source>
        <strain evidence="12 13">SAG 216-7</strain>
    </source>
</reference>
<dbReference type="InterPro" id="IPR019150">
    <property type="entry name" value="Vesicle_transport_protein_Use1"/>
</dbReference>
<dbReference type="Proteomes" id="UP001491310">
    <property type="component" value="Unassembled WGS sequence"/>
</dbReference>
<keyword evidence="9 11" id="KW-0472">Membrane</keyword>
<evidence type="ECO:0008006" key="14">
    <source>
        <dbReference type="Google" id="ProtNLM"/>
    </source>
</evidence>
<evidence type="ECO:0000256" key="8">
    <source>
        <dbReference type="ARBA" id="ARBA00022989"/>
    </source>
</evidence>
<evidence type="ECO:0000313" key="13">
    <source>
        <dbReference type="Proteomes" id="UP001491310"/>
    </source>
</evidence>
<feature type="region of interest" description="Disordered" evidence="10">
    <location>
        <begin position="60"/>
        <end position="113"/>
    </location>
</feature>
<keyword evidence="5" id="KW-0256">Endoplasmic reticulum</keyword>
<feature type="transmembrane region" description="Helical" evidence="11">
    <location>
        <begin position="201"/>
        <end position="222"/>
    </location>
</feature>
<name>A0ABR2YZ68_9CHLO</name>
<keyword evidence="3" id="KW-0813">Transport</keyword>
<evidence type="ECO:0000313" key="12">
    <source>
        <dbReference type="EMBL" id="KAK9916934.1"/>
    </source>
</evidence>
<dbReference type="Pfam" id="PF09753">
    <property type="entry name" value="Use1"/>
    <property type="match status" value="1"/>
</dbReference>